<evidence type="ECO:0000313" key="3">
    <source>
        <dbReference type="EMBL" id="EME40495.1"/>
    </source>
</evidence>
<proteinExistence type="predicted"/>
<dbReference type="AlphaFoldDB" id="N1PFY4"/>
<dbReference type="Pfam" id="PF26640">
    <property type="entry name" value="DUF8212"/>
    <property type="match status" value="1"/>
</dbReference>
<dbReference type="Pfam" id="PF06985">
    <property type="entry name" value="HET"/>
    <property type="match status" value="1"/>
</dbReference>
<dbReference type="OrthoDB" id="674604at2759"/>
<dbReference type="Proteomes" id="UP000016933">
    <property type="component" value="Unassembled WGS sequence"/>
</dbReference>
<accession>N1PFY4</accession>
<dbReference type="PANTHER" id="PTHR10622:SF10">
    <property type="entry name" value="HET DOMAIN-CONTAINING PROTEIN"/>
    <property type="match status" value="1"/>
</dbReference>
<evidence type="ECO:0000313" key="4">
    <source>
        <dbReference type="Proteomes" id="UP000016933"/>
    </source>
</evidence>
<dbReference type="PANTHER" id="PTHR10622">
    <property type="entry name" value="HET DOMAIN-CONTAINING PROTEIN"/>
    <property type="match status" value="1"/>
</dbReference>
<reference evidence="4" key="1">
    <citation type="journal article" date="2012" name="PLoS Genet.">
        <title>The genomes of the fungal plant pathogens Cladosporium fulvum and Dothistroma septosporum reveal adaptation to different hosts and lifestyles but also signatures of common ancestry.</title>
        <authorList>
            <person name="de Wit P.J.G.M."/>
            <person name="van der Burgt A."/>
            <person name="Oekmen B."/>
            <person name="Stergiopoulos I."/>
            <person name="Abd-Elsalam K.A."/>
            <person name="Aerts A.L."/>
            <person name="Bahkali A.H."/>
            <person name="Beenen H.G."/>
            <person name="Chettri P."/>
            <person name="Cox M.P."/>
            <person name="Datema E."/>
            <person name="de Vries R.P."/>
            <person name="Dhillon B."/>
            <person name="Ganley A.R."/>
            <person name="Griffiths S.A."/>
            <person name="Guo Y."/>
            <person name="Hamelin R.C."/>
            <person name="Henrissat B."/>
            <person name="Kabir M.S."/>
            <person name="Jashni M.K."/>
            <person name="Kema G."/>
            <person name="Klaubauf S."/>
            <person name="Lapidus A."/>
            <person name="Levasseur A."/>
            <person name="Lindquist E."/>
            <person name="Mehrabi R."/>
            <person name="Ohm R.A."/>
            <person name="Owen T.J."/>
            <person name="Salamov A."/>
            <person name="Schwelm A."/>
            <person name="Schijlen E."/>
            <person name="Sun H."/>
            <person name="van den Burg H.A."/>
            <person name="van Ham R.C.H.J."/>
            <person name="Zhang S."/>
            <person name="Goodwin S.B."/>
            <person name="Grigoriev I.V."/>
            <person name="Collemare J."/>
            <person name="Bradshaw R.E."/>
        </authorList>
    </citation>
    <scope>NUCLEOTIDE SEQUENCE [LARGE SCALE GENOMIC DNA]</scope>
    <source>
        <strain evidence="4">NZE10 / CBS 128990</strain>
    </source>
</reference>
<feature type="non-terminal residue" evidence="3">
    <location>
        <position position="249"/>
    </location>
</feature>
<evidence type="ECO:0000259" key="1">
    <source>
        <dbReference type="Pfam" id="PF06985"/>
    </source>
</evidence>
<name>N1PFY4_DOTSN</name>
<keyword evidence="4" id="KW-1185">Reference proteome</keyword>
<evidence type="ECO:0000259" key="2">
    <source>
        <dbReference type="Pfam" id="PF26640"/>
    </source>
</evidence>
<dbReference type="EMBL" id="KB446543">
    <property type="protein sequence ID" value="EME40495.1"/>
    <property type="molecule type" value="Genomic_DNA"/>
</dbReference>
<feature type="domain" description="Heterokaryon incompatibility" evidence="1">
    <location>
        <begin position="25"/>
        <end position="114"/>
    </location>
</feature>
<sequence>MRLLRTDTQDLKLVSFNDETQVPHYAILSHTWMADEEEITFGDLKVQDNLTIKAGWIKIESARRQAREDGIDYVWIDTCCIDKNSSAELAEAINSMYRWYRNALVCYVFLMDLPQEDAQMDTVSALSLCRWFTRGWTLQEMVASKHVRFYGATWHFAGTLFDLAEPISRVTGIDVDALQQLRPISSYSLAQRMCWASRRNTTRIEDRAYSLLEIFDVSMAVIYGEGERAFQRLQEELLRLYSDQTLFAW</sequence>
<dbReference type="HOGENOM" id="CLU_000288_138_0_1"/>
<feature type="domain" description="DUF8212" evidence="2">
    <location>
        <begin position="228"/>
        <end position="249"/>
    </location>
</feature>
<dbReference type="eggNOG" id="KOG4177">
    <property type="taxonomic scope" value="Eukaryota"/>
</dbReference>
<dbReference type="STRING" id="675120.N1PFY4"/>
<organism evidence="3 4">
    <name type="scientific">Dothistroma septosporum (strain NZE10 / CBS 128990)</name>
    <name type="common">Red band needle blight fungus</name>
    <name type="synonym">Mycosphaerella pini</name>
    <dbReference type="NCBI Taxonomy" id="675120"/>
    <lineage>
        <taxon>Eukaryota</taxon>
        <taxon>Fungi</taxon>
        <taxon>Dikarya</taxon>
        <taxon>Ascomycota</taxon>
        <taxon>Pezizomycotina</taxon>
        <taxon>Dothideomycetes</taxon>
        <taxon>Dothideomycetidae</taxon>
        <taxon>Mycosphaerellales</taxon>
        <taxon>Mycosphaerellaceae</taxon>
        <taxon>Dothistroma</taxon>
    </lineage>
</organism>
<dbReference type="OMA" id="MWIDSAC"/>
<reference evidence="3 4" key="2">
    <citation type="journal article" date="2012" name="PLoS Pathog.">
        <title>Diverse lifestyles and strategies of plant pathogenesis encoded in the genomes of eighteen Dothideomycetes fungi.</title>
        <authorList>
            <person name="Ohm R.A."/>
            <person name="Feau N."/>
            <person name="Henrissat B."/>
            <person name="Schoch C.L."/>
            <person name="Horwitz B.A."/>
            <person name="Barry K.W."/>
            <person name="Condon B.J."/>
            <person name="Copeland A.C."/>
            <person name="Dhillon B."/>
            <person name="Glaser F."/>
            <person name="Hesse C.N."/>
            <person name="Kosti I."/>
            <person name="LaButti K."/>
            <person name="Lindquist E.A."/>
            <person name="Lucas S."/>
            <person name="Salamov A.A."/>
            <person name="Bradshaw R.E."/>
            <person name="Ciuffetti L."/>
            <person name="Hamelin R.C."/>
            <person name="Kema G.H.J."/>
            <person name="Lawrence C."/>
            <person name="Scott J.A."/>
            <person name="Spatafora J.W."/>
            <person name="Turgeon B.G."/>
            <person name="de Wit P.J.G.M."/>
            <person name="Zhong S."/>
            <person name="Goodwin S.B."/>
            <person name="Grigoriev I.V."/>
        </authorList>
    </citation>
    <scope>NUCLEOTIDE SEQUENCE [LARGE SCALE GENOMIC DNA]</scope>
    <source>
        <strain evidence="4">NZE10 / CBS 128990</strain>
    </source>
</reference>
<dbReference type="InterPro" id="IPR058525">
    <property type="entry name" value="DUF8212"/>
</dbReference>
<gene>
    <name evidence="3" type="ORF">DOTSEDRAFT_116548</name>
</gene>
<dbReference type="InterPro" id="IPR010730">
    <property type="entry name" value="HET"/>
</dbReference>
<protein>
    <submittedName>
        <fullName evidence="3">Uncharacterized protein</fullName>
    </submittedName>
</protein>